<accession>A0A2T9YYB8</accession>
<feature type="domain" description="ELYS-like" evidence="4">
    <location>
        <begin position="485"/>
        <end position="699"/>
    </location>
</feature>
<dbReference type="InterPro" id="IPR025151">
    <property type="entry name" value="ELYS_dom"/>
</dbReference>
<evidence type="ECO:0000259" key="4">
    <source>
        <dbReference type="Pfam" id="PF13934"/>
    </source>
</evidence>
<evidence type="ECO:0000313" key="5">
    <source>
        <dbReference type="EMBL" id="PVU97343.1"/>
    </source>
</evidence>
<organism evidence="5 6">
    <name type="scientific">Furculomyces boomerangus</name>
    <dbReference type="NCBI Taxonomy" id="61424"/>
    <lineage>
        <taxon>Eukaryota</taxon>
        <taxon>Fungi</taxon>
        <taxon>Fungi incertae sedis</taxon>
        <taxon>Zoopagomycota</taxon>
        <taxon>Kickxellomycotina</taxon>
        <taxon>Harpellomycetes</taxon>
        <taxon>Harpellales</taxon>
        <taxon>Harpellaceae</taxon>
        <taxon>Furculomyces</taxon>
    </lineage>
</organism>
<evidence type="ECO:0000313" key="6">
    <source>
        <dbReference type="Proteomes" id="UP000245699"/>
    </source>
</evidence>
<evidence type="ECO:0000256" key="3">
    <source>
        <dbReference type="SAM" id="MobiDB-lite"/>
    </source>
</evidence>
<dbReference type="AlphaFoldDB" id="A0A2T9YYB8"/>
<comment type="subcellular location">
    <subcellularLocation>
        <location evidence="1">Nucleus</location>
    </subcellularLocation>
</comment>
<evidence type="ECO:0000256" key="2">
    <source>
        <dbReference type="ARBA" id="ARBA00023242"/>
    </source>
</evidence>
<proteinExistence type="predicted"/>
<dbReference type="EMBL" id="MBFT01000111">
    <property type="protein sequence ID" value="PVU97343.1"/>
    <property type="molecule type" value="Genomic_DNA"/>
</dbReference>
<evidence type="ECO:0000256" key="1">
    <source>
        <dbReference type="ARBA" id="ARBA00004123"/>
    </source>
</evidence>
<dbReference type="STRING" id="61424.A0A2T9YYB8"/>
<dbReference type="Proteomes" id="UP000245699">
    <property type="component" value="Unassembled WGS sequence"/>
</dbReference>
<dbReference type="OrthoDB" id="5563702at2759"/>
<feature type="region of interest" description="Disordered" evidence="3">
    <location>
        <begin position="943"/>
        <end position="962"/>
    </location>
</feature>
<protein>
    <recommendedName>
        <fullName evidence="4">ELYS-like domain-containing protein</fullName>
    </recommendedName>
</protein>
<dbReference type="GO" id="GO:0005634">
    <property type="term" value="C:nucleus"/>
    <property type="evidence" value="ECO:0007669"/>
    <property type="project" value="UniProtKB-SubCell"/>
</dbReference>
<reference evidence="5 6" key="1">
    <citation type="journal article" date="2018" name="MBio">
        <title>Comparative Genomics Reveals the Core Gene Toolbox for the Fungus-Insect Symbiosis.</title>
        <authorList>
            <person name="Wang Y."/>
            <person name="Stata M."/>
            <person name="Wang W."/>
            <person name="Stajich J.E."/>
            <person name="White M.M."/>
            <person name="Moncalvo J.M."/>
        </authorList>
    </citation>
    <scope>NUCLEOTIDE SEQUENCE [LARGE SCALE GENOMIC DNA]</scope>
    <source>
        <strain evidence="5 6">AUS-77-4</strain>
    </source>
</reference>
<sequence>MDLDRESSTSYSTNINSGYIIQNNKPISSSDLYSYSFNRNLIKISYTPSLSPSSRTLFHSISSDRFSSNGIDCEIAFVNGVFLNDQPYLIVVTKILDEVEETENNDEENDFYSVHKLNIYTQEIQELGFELKNIVEISVVNISDTKNESSTIVLFAASNEGYLMSMPLKLDHKDQLSFSESLAVVEKVDPKENILFVTGGKDPSQENTSVVLIGTKLGNLFVYEYKFADKCELVLKSKINTGYKGYIPTKANIYWVNSSTQNESKNVDVFSLVKNRLKLCILSLFKDQDNNTSLVFVHELHANKGKGPSWKSFNTLELNAAKDGYITTDIYILNCDLQTNRDDNMLMKIATISKRNSVENENLNNITFWKLEGDELFQIDTSEFVLNDEDTLTDLVFLPESNQIEMISLYGNYTLFEYPKALLPIERNSKGISLTTDTESYVPEWSRRYNNVGVDITLKCFSELDKEGNWGLLLKNNRKSVSGELFIDKMLLAVGIDDSTRLYPPTSYTTLKQLIDKIVQSSSDTLKVNSLLFYILLDYDLVSKTTGILQNFSTDTCLPYHFQLLVYGYWCLDNNQVDHGLHCLCDLLVDADWSRDIVYTAVMSGCYDGAKHFIDVVRPSLDTYGTDANLIMQVYLNSSIEQAFWFQRDIAMNVNSSEDVKNDILDSLFLFSSKSAEFSNQLVCLPLNIYEESRLFHYCCYAGDNDTGHIDENNGPSDSKVLNLVQSLRLLSKYLVYHSKFIEAIQCIDVLLLLRRLSQDSISSKTNGDKNVNMQLEEKLGSDTFYESAKKLRDNVFMLLSKPQKEILSMLKKVEGAIVDDTDYFGGSVEEFALRKFGQSLYSFIFSNAEGNETQKFTVPSLVSPNSSRLITTPEKSGKISSGLIKSPHHALTPHQTLLRAVIRNSVNMDAESPTERIGLQSTIKKSKRKNVSFGFGIEPLSKDGMEPRIPSPSLWRAGRTPKKSYTGIGTPLYSKEVPMVRERQSLVHGVTKPKFGLFYNEMNERKSGNSLQPIDLDTRKSGYDETGEITGNDLTDIDNKKRYRATPYPNRKREQKRMFGDYNIY</sequence>
<keyword evidence="6" id="KW-1185">Reference proteome</keyword>
<comment type="caution">
    <text evidence="5">The sequence shown here is derived from an EMBL/GenBank/DDBJ whole genome shotgun (WGS) entry which is preliminary data.</text>
</comment>
<dbReference type="Pfam" id="PF13934">
    <property type="entry name" value="ELYS"/>
    <property type="match status" value="1"/>
</dbReference>
<name>A0A2T9YYB8_9FUNG</name>
<keyword evidence="2" id="KW-0539">Nucleus</keyword>
<gene>
    <name evidence="5" type="ORF">BB559_002076</name>
</gene>